<comment type="caution">
    <text evidence="2">The sequence shown here is derived from an EMBL/GenBank/DDBJ whole genome shotgun (WGS) entry which is preliminary data.</text>
</comment>
<evidence type="ECO:0000313" key="3">
    <source>
        <dbReference type="Proteomes" id="UP000019753"/>
    </source>
</evidence>
<dbReference type="RefSeq" id="WP_052022701.1">
    <property type="nucleotide sequence ID" value="NZ_AXCW01000078.1"/>
</dbReference>
<protein>
    <submittedName>
        <fullName evidence="2">Alpha/beta hydrolase</fullName>
    </submittedName>
</protein>
<reference evidence="2 3" key="1">
    <citation type="submission" date="2014-01" db="EMBL/GenBank/DDBJ databases">
        <title>Actinotalea ferrariae CF5-4.</title>
        <authorList>
            <person name="Chen F."/>
            <person name="Li Y."/>
            <person name="Wang G."/>
        </authorList>
    </citation>
    <scope>NUCLEOTIDE SEQUENCE [LARGE SCALE GENOMIC DNA]</scope>
    <source>
        <strain evidence="2 3">CF5-4</strain>
    </source>
</reference>
<gene>
    <name evidence="2" type="ORF">N866_19075</name>
</gene>
<dbReference type="OrthoDB" id="9804723at2"/>
<keyword evidence="2" id="KW-0378">Hydrolase</keyword>
<organism evidence="2 3">
    <name type="scientific">Actinotalea ferrariae CF5-4</name>
    <dbReference type="NCBI Taxonomy" id="948458"/>
    <lineage>
        <taxon>Bacteria</taxon>
        <taxon>Bacillati</taxon>
        <taxon>Actinomycetota</taxon>
        <taxon>Actinomycetes</taxon>
        <taxon>Micrococcales</taxon>
        <taxon>Cellulomonadaceae</taxon>
        <taxon>Actinotalea</taxon>
    </lineage>
</organism>
<dbReference type="Gene3D" id="3.40.50.1820">
    <property type="entry name" value="alpha/beta hydrolase"/>
    <property type="match status" value="1"/>
</dbReference>
<keyword evidence="3" id="KW-1185">Reference proteome</keyword>
<dbReference type="InterPro" id="IPR029058">
    <property type="entry name" value="AB_hydrolase_fold"/>
</dbReference>
<name>A0A021VR13_9CELL</name>
<sequence length="254" mass="26734">MTIVDVWGAGERVVLVHGSLATGPQEWHGQRPLAGAGFELVVPTRRAYAEVPVTHAEDVVGDAAEVAELLGDGAHLVGHSSGGLVALLAAAQRPDAVRSLVVAEPPAFSVAEHEPAVGRLRAALEPLFAEPLGDRAFLEEFLRTVGTPVDTLPTALLEELEHLVPAIRRGTAMWDVAVPVDALAAAPFRTVVVSGGHHQAFTTICEQLAQAVQGEHVVLPGAGHEIQEAPGFTDLLRHVWAGDRSHPSDTAPRS</sequence>
<proteinExistence type="predicted"/>
<feature type="domain" description="AB hydrolase-1" evidence="1">
    <location>
        <begin position="13"/>
        <end position="230"/>
    </location>
</feature>
<dbReference type="Proteomes" id="UP000019753">
    <property type="component" value="Unassembled WGS sequence"/>
</dbReference>
<dbReference type="GO" id="GO:0016787">
    <property type="term" value="F:hydrolase activity"/>
    <property type="evidence" value="ECO:0007669"/>
    <property type="project" value="UniProtKB-KW"/>
</dbReference>
<dbReference type="PANTHER" id="PTHR43139:SF52">
    <property type="entry name" value="SI:DKEY-122A22.2"/>
    <property type="match status" value="1"/>
</dbReference>
<dbReference type="Pfam" id="PF12697">
    <property type="entry name" value="Abhydrolase_6"/>
    <property type="match status" value="1"/>
</dbReference>
<dbReference type="EMBL" id="AXCW01000078">
    <property type="protein sequence ID" value="EYR63639.1"/>
    <property type="molecule type" value="Genomic_DNA"/>
</dbReference>
<dbReference type="SUPFAM" id="SSF53474">
    <property type="entry name" value="alpha/beta-Hydrolases"/>
    <property type="match status" value="1"/>
</dbReference>
<evidence type="ECO:0000259" key="1">
    <source>
        <dbReference type="Pfam" id="PF12697"/>
    </source>
</evidence>
<dbReference type="PANTHER" id="PTHR43139">
    <property type="entry name" value="SI:DKEY-122A22.2"/>
    <property type="match status" value="1"/>
</dbReference>
<dbReference type="InterPro" id="IPR000073">
    <property type="entry name" value="AB_hydrolase_1"/>
</dbReference>
<dbReference type="InterPro" id="IPR052370">
    <property type="entry name" value="Meta-cleavage_hydrolase"/>
</dbReference>
<evidence type="ECO:0000313" key="2">
    <source>
        <dbReference type="EMBL" id="EYR63639.1"/>
    </source>
</evidence>
<dbReference type="AlphaFoldDB" id="A0A021VR13"/>
<accession>A0A021VR13</accession>